<dbReference type="PANTHER" id="PTHR35546">
    <property type="entry name" value="F-BOX PROTEIN INTERACTION DOMAIN PROTEIN-RELATED"/>
    <property type="match status" value="1"/>
</dbReference>
<dbReference type="EMBL" id="QJKJ01006936">
    <property type="protein sequence ID" value="RDX84848.1"/>
    <property type="molecule type" value="Genomic_DNA"/>
</dbReference>
<dbReference type="SMART" id="SM00256">
    <property type="entry name" value="FBOX"/>
    <property type="match status" value="1"/>
</dbReference>
<dbReference type="OrthoDB" id="605328at2759"/>
<accession>A0A371G2U0</accession>
<feature type="non-terminal residue" evidence="2">
    <location>
        <position position="1"/>
    </location>
</feature>
<dbReference type="Pfam" id="PF00646">
    <property type="entry name" value="F-box"/>
    <property type="match status" value="1"/>
</dbReference>
<reference evidence="2" key="1">
    <citation type="submission" date="2018-05" db="EMBL/GenBank/DDBJ databases">
        <title>Draft genome of Mucuna pruriens seed.</title>
        <authorList>
            <person name="Nnadi N.E."/>
            <person name="Vos R."/>
            <person name="Hasami M.H."/>
            <person name="Devisetty U.K."/>
            <person name="Aguiy J.C."/>
        </authorList>
    </citation>
    <scope>NUCLEOTIDE SEQUENCE [LARGE SCALE GENOMIC DNA]</scope>
    <source>
        <strain evidence="2">JCA_2017</strain>
    </source>
</reference>
<evidence type="ECO:0000259" key="1">
    <source>
        <dbReference type="SMART" id="SM00256"/>
    </source>
</evidence>
<protein>
    <recommendedName>
        <fullName evidence="1">F-box domain-containing protein</fullName>
    </recommendedName>
</protein>
<dbReference type="InterPro" id="IPR001810">
    <property type="entry name" value="F-box_dom"/>
</dbReference>
<keyword evidence="3" id="KW-1185">Reference proteome</keyword>
<dbReference type="Proteomes" id="UP000257109">
    <property type="component" value="Unassembled WGS sequence"/>
</dbReference>
<dbReference type="SUPFAM" id="SSF81383">
    <property type="entry name" value="F-box domain"/>
    <property type="match status" value="1"/>
</dbReference>
<dbReference type="PANTHER" id="PTHR35546:SF25">
    <property type="entry name" value="F-BOX DOMAIN-CONTAINING PROTEIN"/>
    <property type="match status" value="1"/>
</dbReference>
<name>A0A371G2U0_MUCPR</name>
<dbReference type="InterPro" id="IPR055290">
    <property type="entry name" value="At3g26010-like"/>
</dbReference>
<feature type="domain" description="F-box" evidence="1">
    <location>
        <begin position="34"/>
        <end position="74"/>
    </location>
</feature>
<dbReference type="InterPro" id="IPR056592">
    <property type="entry name" value="Beta-prop_At3g26010-like"/>
</dbReference>
<organism evidence="2 3">
    <name type="scientific">Mucuna pruriens</name>
    <name type="common">Velvet bean</name>
    <name type="synonym">Dolichos pruriens</name>
    <dbReference type="NCBI Taxonomy" id="157652"/>
    <lineage>
        <taxon>Eukaryota</taxon>
        <taxon>Viridiplantae</taxon>
        <taxon>Streptophyta</taxon>
        <taxon>Embryophyta</taxon>
        <taxon>Tracheophyta</taxon>
        <taxon>Spermatophyta</taxon>
        <taxon>Magnoliopsida</taxon>
        <taxon>eudicotyledons</taxon>
        <taxon>Gunneridae</taxon>
        <taxon>Pentapetalae</taxon>
        <taxon>rosids</taxon>
        <taxon>fabids</taxon>
        <taxon>Fabales</taxon>
        <taxon>Fabaceae</taxon>
        <taxon>Papilionoideae</taxon>
        <taxon>50 kb inversion clade</taxon>
        <taxon>NPAAA clade</taxon>
        <taxon>indigoferoid/millettioid clade</taxon>
        <taxon>Phaseoleae</taxon>
        <taxon>Mucuna</taxon>
    </lineage>
</organism>
<dbReference type="CDD" id="cd09917">
    <property type="entry name" value="F-box_SF"/>
    <property type="match status" value="1"/>
</dbReference>
<dbReference type="InterPro" id="IPR036047">
    <property type="entry name" value="F-box-like_dom_sf"/>
</dbReference>
<dbReference type="AlphaFoldDB" id="A0A371G2U0"/>
<gene>
    <name evidence="2" type="ORF">CR513_34037</name>
</gene>
<sequence length="420" mass="48540">MESSWIVRKKRSVRVSISTTTNKHKTMDNMFNMLPIDLHINIMKRLRDNELSIAMCVSKTWRNLILYSCIRSRSSLTLRYLSLFDRMIKEESDKITPTWLSNLVDNIIPYPFSGINHLLKWCSKMMHCKVKSKHLIGSCNGLLLFCHKEGQVGNLTYGSYHYYVINPITKQNVAVLKPGPCSAPYSYAALVYEPSESWFFKIVRFQGFRHVNVFSSESGCWTNLSLQLPEKENEASWGKKWVYSKGAIYWLSTSRHMIKLHVDPQESMEKQAVAIKLPLVLCDSDDYQMDISLEGGEVVFVAFVGEYLRILELKEDFDGIGGCSFKWILIHNVYNGVLEEINRHGSIQESFSGFLFRRIAGTVNFLSELKMQNVELLSYIMMVNDLVYIPYVLAGRRQNYCRFLFYNGEALSIESVLRAH</sequence>
<proteinExistence type="predicted"/>
<dbReference type="Pfam" id="PF24750">
    <property type="entry name" value="b-prop_At3g26010-like"/>
    <property type="match status" value="1"/>
</dbReference>
<evidence type="ECO:0000313" key="2">
    <source>
        <dbReference type="EMBL" id="RDX84848.1"/>
    </source>
</evidence>
<evidence type="ECO:0000313" key="3">
    <source>
        <dbReference type="Proteomes" id="UP000257109"/>
    </source>
</evidence>
<comment type="caution">
    <text evidence="2">The sequence shown here is derived from an EMBL/GenBank/DDBJ whole genome shotgun (WGS) entry which is preliminary data.</text>
</comment>